<dbReference type="InterPro" id="IPR001678">
    <property type="entry name" value="MeTrfase_RsmB-F_NOP2_dom"/>
</dbReference>
<dbReference type="InterPro" id="IPR018314">
    <property type="entry name" value="RsmB/NOL1/NOP2-like_CS"/>
</dbReference>
<dbReference type="PROSITE" id="PS01153">
    <property type="entry name" value="NOL1_NOP2_SUN"/>
    <property type="match status" value="1"/>
</dbReference>
<evidence type="ECO:0000256" key="3">
    <source>
        <dbReference type="ARBA" id="ARBA00022603"/>
    </source>
</evidence>
<dbReference type="InterPro" id="IPR031341">
    <property type="entry name" value="Methyltr_RsmF_N"/>
</dbReference>
<dbReference type="PRINTS" id="PR02008">
    <property type="entry name" value="RCMTFAMILY"/>
</dbReference>
<dbReference type="CDD" id="cd02440">
    <property type="entry name" value="AdoMet_MTases"/>
    <property type="match status" value="1"/>
</dbReference>
<dbReference type="SUPFAM" id="SSF53335">
    <property type="entry name" value="S-adenosyl-L-methionine-dependent methyltransferases"/>
    <property type="match status" value="1"/>
</dbReference>
<evidence type="ECO:0000313" key="10">
    <source>
        <dbReference type="Proteomes" id="UP001286174"/>
    </source>
</evidence>
<evidence type="ECO:0000313" key="9">
    <source>
        <dbReference type="EMBL" id="MDX8420282.1"/>
    </source>
</evidence>
<evidence type="ECO:0000256" key="5">
    <source>
        <dbReference type="ARBA" id="ARBA00022691"/>
    </source>
</evidence>
<feature type="domain" description="SAM-dependent MTase RsmB/NOP-type" evidence="8">
    <location>
        <begin position="1"/>
        <end position="294"/>
    </location>
</feature>
<feature type="active site" description="Nucleophile" evidence="7">
    <location>
        <position position="230"/>
    </location>
</feature>
<dbReference type="GO" id="GO:0006396">
    <property type="term" value="P:RNA processing"/>
    <property type="evidence" value="ECO:0007669"/>
    <property type="project" value="InterPro"/>
</dbReference>
<keyword evidence="2" id="KW-0963">Cytoplasm</keyword>
<dbReference type="Gene3D" id="2.30.130.60">
    <property type="match status" value="1"/>
</dbReference>
<dbReference type="GO" id="GO:0001510">
    <property type="term" value="P:RNA methylation"/>
    <property type="evidence" value="ECO:0007669"/>
    <property type="project" value="InterPro"/>
</dbReference>
<dbReference type="GO" id="GO:0003723">
    <property type="term" value="F:RNA binding"/>
    <property type="evidence" value="ECO:0007669"/>
    <property type="project" value="UniProtKB-UniRule"/>
</dbReference>
<sequence length="440" mass="49232">MNEEYRKRMQSLLGEKDCQRYFALLDTAPRRGFRVNTLKIDDDSLFALTHLEKEKTPFAKNGYYLHGETGLGATPAAVAGLFYMQEPSASAAVTILHPEKGMKVLDLCAAPGSKSTQIAEMLDNTGLLVSNEINTKRAGILLENIERSGTANTMVLNSDTKHTANAFPAFFDAVLCDAPCSGEGMMRKNEEARRQWSEKLVYDCASLQKEILDNAYACLKPGGRMVYSTCTFAPEENEMQISAFLQRHPDMHTIPIDVPFGRPALACSGHTEYARRIYPMDGGEGHFICLMEKQDDTEISSSTGLIKSEQLPACAAKFLQENLEKPYPYMLSVRGRIYGGVSPFYQADGCRLMRHQVFLGEERNGRFEPAHNLFTSAWGSFKNKVELSDDEVCRYLRGEVIPRAMDRGWYAVCFKGYVLGGAHSDGKMLKNKYPKALRLR</sequence>
<evidence type="ECO:0000256" key="6">
    <source>
        <dbReference type="ARBA" id="ARBA00022884"/>
    </source>
</evidence>
<keyword evidence="5 7" id="KW-0949">S-adenosyl-L-methionine</keyword>
<feature type="binding site" evidence="7">
    <location>
        <position position="132"/>
    </location>
    <ligand>
        <name>S-adenosyl-L-methionine</name>
        <dbReference type="ChEBI" id="CHEBI:59789"/>
    </ligand>
</feature>
<keyword evidence="10" id="KW-1185">Reference proteome</keyword>
<accession>A0AB35U391</accession>
<dbReference type="GO" id="GO:0008757">
    <property type="term" value="F:S-adenosylmethionine-dependent methyltransferase activity"/>
    <property type="evidence" value="ECO:0007669"/>
    <property type="project" value="InterPro"/>
</dbReference>
<comment type="similarity">
    <text evidence="1 7">Belongs to the class I-like SAM-binding methyltransferase superfamily. RsmB/NOP family.</text>
</comment>
<dbReference type="Gene3D" id="3.30.70.1170">
    <property type="entry name" value="Sun protein, domain 3"/>
    <property type="match status" value="1"/>
</dbReference>
<dbReference type="PROSITE" id="PS51686">
    <property type="entry name" value="SAM_MT_RSMB_NOP"/>
    <property type="match status" value="1"/>
</dbReference>
<reference evidence="9 10" key="1">
    <citation type="submission" date="2022-03" db="EMBL/GenBank/DDBJ databases">
        <title>Novel taxa within the pig intestine.</title>
        <authorList>
            <person name="Wylensek D."/>
            <person name="Bishof K."/>
            <person name="Afrizal A."/>
            <person name="Clavel T."/>
        </authorList>
    </citation>
    <scope>NUCLEOTIDE SEQUENCE [LARGE SCALE GENOMIC DNA]</scope>
    <source>
        <strain evidence="9 10">CLA-KB-P133</strain>
    </source>
</reference>
<evidence type="ECO:0000259" key="8">
    <source>
        <dbReference type="PROSITE" id="PS51686"/>
    </source>
</evidence>
<dbReference type="EMBL" id="JALBUR010000029">
    <property type="protein sequence ID" value="MDX8420282.1"/>
    <property type="molecule type" value="Genomic_DNA"/>
</dbReference>
<dbReference type="Gene3D" id="3.40.50.150">
    <property type="entry name" value="Vaccinia Virus protein VP39"/>
    <property type="match status" value="1"/>
</dbReference>
<dbReference type="PANTHER" id="PTHR22807:SF30">
    <property type="entry name" value="28S RRNA (CYTOSINE(4447)-C(5))-METHYLTRANSFERASE-RELATED"/>
    <property type="match status" value="1"/>
</dbReference>
<keyword evidence="6 7" id="KW-0694">RNA-binding</keyword>
<evidence type="ECO:0000256" key="4">
    <source>
        <dbReference type="ARBA" id="ARBA00022679"/>
    </source>
</evidence>
<evidence type="ECO:0000256" key="1">
    <source>
        <dbReference type="ARBA" id="ARBA00007494"/>
    </source>
</evidence>
<dbReference type="InterPro" id="IPR027391">
    <property type="entry name" value="Nol1_Nop2_Fmu_2"/>
</dbReference>
<evidence type="ECO:0000256" key="7">
    <source>
        <dbReference type="PROSITE-ProRule" id="PRU01023"/>
    </source>
</evidence>
<organism evidence="9 10">
    <name type="scientific">Grylomicrobium aquisgranensis</name>
    <dbReference type="NCBI Taxonomy" id="2926318"/>
    <lineage>
        <taxon>Bacteria</taxon>
        <taxon>Bacillati</taxon>
        <taxon>Bacillota</taxon>
        <taxon>Erysipelotrichia</taxon>
        <taxon>Erysipelotrichales</taxon>
        <taxon>Erysipelotrichaceae</taxon>
        <taxon>Grylomicrobium</taxon>
    </lineage>
</organism>
<dbReference type="PANTHER" id="PTHR22807">
    <property type="entry name" value="NOP2 YEAST -RELATED NOL1/NOP2/FMU SUN DOMAIN-CONTAINING"/>
    <property type="match status" value="1"/>
</dbReference>
<dbReference type="InterPro" id="IPR049560">
    <property type="entry name" value="MeTrfase_RsmB-F_NOP2_cat"/>
</dbReference>
<comment type="caution">
    <text evidence="9">The sequence shown here is derived from an EMBL/GenBank/DDBJ whole genome shotgun (WGS) entry which is preliminary data.</text>
</comment>
<dbReference type="RefSeq" id="WP_277634782.1">
    <property type="nucleotide sequence ID" value="NZ_JALBUR010000029.1"/>
</dbReference>
<protein>
    <submittedName>
        <fullName evidence="9">NOL1/NOP2/sun family putative RNA methylase</fullName>
    </submittedName>
</protein>
<dbReference type="InterPro" id="IPR023267">
    <property type="entry name" value="RCMT"/>
</dbReference>
<dbReference type="Pfam" id="PF01189">
    <property type="entry name" value="Methyltr_RsmB-F"/>
    <property type="match status" value="1"/>
</dbReference>
<dbReference type="GO" id="GO:0008173">
    <property type="term" value="F:RNA methyltransferase activity"/>
    <property type="evidence" value="ECO:0007669"/>
    <property type="project" value="InterPro"/>
</dbReference>
<feature type="binding site" evidence="7">
    <location>
        <position position="159"/>
    </location>
    <ligand>
        <name>S-adenosyl-L-methionine</name>
        <dbReference type="ChEBI" id="CHEBI:59789"/>
    </ligand>
</feature>
<evidence type="ECO:0000256" key="2">
    <source>
        <dbReference type="ARBA" id="ARBA00022490"/>
    </source>
</evidence>
<dbReference type="InterPro" id="IPR011023">
    <property type="entry name" value="Nop2p"/>
</dbReference>
<dbReference type="Pfam" id="PF13636">
    <property type="entry name" value="Methyltranf_PUA"/>
    <property type="match status" value="1"/>
</dbReference>
<feature type="binding site" evidence="7">
    <location>
        <position position="177"/>
    </location>
    <ligand>
        <name>S-adenosyl-L-methionine</name>
        <dbReference type="ChEBI" id="CHEBI:59789"/>
    </ligand>
</feature>
<keyword evidence="3 7" id="KW-0489">Methyltransferase</keyword>
<feature type="binding site" evidence="7">
    <location>
        <begin position="108"/>
        <end position="114"/>
    </location>
    <ligand>
        <name>S-adenosyl-L-methionine</name>
        <dbReference type="ChEBI" id="CHEBI:59789"/>
    </ligand>
</feature>
<dbReference type="InterPro" id="IPR029063">
    <property type="entry name" value="SAM-dependent_MTases_sf"/>
</dbReference>
<dbReference type="NCBIfam" id="TIGR00446">
    <property type="entry name" value="nop2p"/>
    <property type="match status" value="1"/>
</dbReference>
<dbReference type="AlphaFoldDB" id="A0AB35U391"/>
<keyword evidence="4 7" id="KW-0808">Transferase</keyword>
<dbReference type="Proteomes" id="UP001286174">
    <property type="component" value="Unassembled WGS sequence"/>
</dbReference>
<name>A0AB35U391_9FIRM</name>
<gene>
    <name evidence="9" type="ORF">MOZ60_09265</name>
</gene>
<proteinExistence type="inferred from homology"/>
<dbReference type="Pfam" id="PF17125">
    <property type="entry name" value="Methyltr_RsmF_N"/>
    <property type="match status" value="1"/>
</dbReference>